<accession>A0A2N0Z8I4</accession>
<comment type="caution">
    <text evidence="3">The sequence shown here is derived from an EMBL/GenBank/DDBJ whole genome shotgun (WGS) entry which is preliminary data.</text>
</comment>
<sequence>MLKKYLLSVFPIVLGIACLTIHATNSSISQDEFLVEPFFFLVPISYLLFTIGIVSILLVTVRRRKQR</sequence>
<evidence type="ECO:0000313" key="4">
    <source>
        <dbReference type="Proteomes" id="UP000233343"/>
    </source>
</evidence>
<dbReference type="Proteomes" id="UP000233343">
    <property type="component" value="Unassembled WGS sequence"/>
</dbReference>
<gene>
    <name evidence="3" type="ORF">CWS20_27170</name>
</gene>
<dbReference type="PROSITE" id="PS51257">
    <property type="entry name" value="PROKAR_LIPOPROTEIN"/>
    <property type="match status" value="1"/>
</dbReference>
<protein>
    <submittedName>
        <fullName evidence="3">DUF3955 domain-containing protein</fullName>
    </submittedName>
</protein>
<keyword evidence="1" id="KW-1133">Transmembrane helix</keyword>
<proteinExistence type="predicted"/>
<dbReference type="AlphaFoldDB" id="A0A2N0Z8I4"/>
<evidence type="ECO:0000256" key="1">
    <source>
        <dbReference type="SAM" id="Phobius"/>
    </source>
</evidence>
<feature type="domain" description="DUF3955" evidence="2">
    <location>
        <begin position="4"/>
        <end position="61"/>
    </location>
</feature>
<keyword evidence="1" id="KW-0472">Membrane</keyword>
<dbReference type="RefSeq" id="WP_066199162.1">
    <property type="nucleotide sequence ID" value="NZ_JARMMB010000036.1"/>
</dbReference>
<keyword evidence="1" id="KW-0812">Transmembrane</keyword>
<dbReference type="EMBL" id="PISD01000093">
    <property type="protein sequence ID" value="PKG25819.1"/>
    <property type="molecule type" value="Genomic_DNA"/>
</dbReference>
<name>A0A2N0Z8I4_9BACI</name>
<organism evidence="3 4">
    <name type="scientific">Cytobacillus horneckiae</name>
    <dbReference type="NCBI Taxonomy" id="549687"/>
    <lineage>
        <taxon>Bacteria</taxon>
        <taxon>Bacillati</taxon>
        <taxon>Bacillota</taxon>
        <taxon>Bacilli</taxon>
        <taxon>Bacillales</taxon>
        <taxon>Bacillaceae</taxon>
        <taxon>Cytobacillus</taxon>
    </lineage>
</organism>
<evidence type="ECO:0000259" key="2">
    <source>
        <dbReference type="Pfam" id="PF13127"/>
    </source>
</evidence>
<keyword evidence="4" id="KW-1185">Reference proteome</keyword>
<dbReference type="Pfam" id="PF13127">
    <property type="entry name" value="DUF3955"/>
    <property type="match status" value="1"/>
</dbReference>
<feature type="transmembrane region" description="Helical" evidence="1">
    <location>
        <begin position="39"/>
        <end position="61"/>
    </location>
</feature>
<reference evidence="3 4" key="1">
    <citation type="journal article" date="2010" name="Int. J. Syst. Evol. Microbiol.">
        <title>Bacillus horneckiae sp. nov., isolated from a spacecraft-assembly clean room.</title>
        <authorList>
            <person name="Vaishampayan P."/>
            <person name="Probst A."/>
            <person name="Krishnamurthi S."/>
            <person name="Ghosh S."/>
            <person name="Osman S."/>
            <person name="McDowall A."/>
            <person name="Ruckmani A."/>
            <person name="Mayilraj S."/>
            <person name="Venkateswaran K."/>
        </authorList>
    </citation>
    <scope>NUCLEOTIDE SEQUENCE [LARGE SCALE GENOMIC DNA]</scope>
    <source>
        <strain evidence="4">1PO1SC</strain>
    </source>
</reference>
<evidence type="ECO:0000313" key="3">
    <source>
        <dbReference type="EMBL" id="PKG25819.1"/>
    </source>
</evidence>
<dbReference type="InterPro" id="IPR025016">
    <property type="entry name" value="DUF3955"/>
</dbReference>